<evidence type="ECO:0000256" key="6">
    <source>
        <dbReference type="ARBA" id="ARBA00022556"/>
    </source>
</evidence>
<accession>A0ABV0M801</accession>
<evidence type="ECO:0000256" key="10">
    <source>
        <dbReference type="ARBA" id="ARBA00048975"/>
    </source>
</evidence>
<evidence type="ECO:0000256" key="2">
    <source>
        <dbReference type="ARBA" id="ARBA00007868"/>
    </source>
</evidence>
<organism evidence="12 13">
    <name type="scientific">Neorhizobium phenanthreniclasticum</name>
    <dbReference type="NCBI Taxonomy" id="3157917"/>
    <lineage>
        <taxon>Bacteria</taxon>
        <taxon>Pseudomonadati</taxon>
        <taxon>Pseudomonadota</taxon>
        <taxon>Alphaproteobacteria</taxon>
        <taxon>Hyphomicrobiales</taxon>
        <taxon>Rhizobiaceae</taxon>
        <taxon>Rhizobium/Agrobacterium group</taxon>
        <taxon>Neorhizobium</taxon>
    </lineage>
</organism>
<evidence type="ECO:0000256" key="3">
    <source>
        <dbReference type="ARBA" id="ARBA00012687"/>
    </source>
</evidence>
<keyword evidence="9" id="KW-0443">Lipid metabolism</keyword>
<dbReference type="SUPFAM" id="SSF53756">
    <property type="entry name" value="UDP-Glycosyltransferase/glycogen phosphorylase"/>
    <property type="match status" value="1"/>
</dbReference>
<sequence>MSRALKVGVVAGEVSGDLLGGDLIAALKAAHGGPVDLIGVGGDALAAQGLASLFDFSELSIMGLTQVLARLPNLIRRINQTAASIVAARPDVLVIIDSPDFTHRVAKKVRAALPDLPIIDYVCPSVWAWKEYRATAMLAYVDHVLAVLPFEPEAMKRLGGPETTFVGHRLTDDPSLLKVRGIRAERPAKVKHEEKTILLLPGSRSAEIKALLPVFGEAAREFVARNGKARFLLPTVPRQEKLVRELAAALPVKPEITVDAESKWAAFAEADAAIAASGTVILELALSNVPVVSAYKADWLIMLMSKRIKIWSGALPNLIADYPVVPEYINEVVRPGSLCRWAERLSSNTTQRYAMMEGFDLTWQRLQVPVPPGEAAAGVVLEILDKKKPGHL</sequence>
<evidence type="ECO:0000256" key="8">
    <source>
        <dbReference type="ARBA" id="ARBA00022679"/>
    </source>
</evidence>
<evidence type="ECO:0000256" key="5">
    <source>
        <dbReference type="ARBA" id="ARBA00022516"/>
    </source>
</evidence>
<dbReference type="EC" id="2.4.1.182" evidence="3 11"/>
<comment type="function">
    <text evidence="1">Condensation of UDP-2,3-diacylglucosamine and 2,3-diacylglucosamine-1-phosphate to form lipid A disaccharide, a precursor of lipid A, a phosphorylated glycolipid that anchors the lipopolysaccharide to the outer membrane of the cell.</text>
</comment>
<keyword evidence="13" id="KW-1185">Reference proteome</keyword>
<comment type="similarity">
    <text evidence="2">Belongs to the LpxB family.</text>
</comment>
<keyword evidence="7 12" id="KW-0328">Glycosyltransferase</keyword>
<protein>
    <recommendedName>
        <fullName evidence="4 11">Lipid-A-disaccharide synthase</fullName>
        <ecNumber evidence="3 11">2.4.1.182</ecNumber>
    </recommendedName>
</protein>
<evidence type="ECO:0000256" key="7">
    <source>
        <dbReference type="ARBA" id="ARBA00022676"/>
    </source>
</evidence>
<name>A0ABV0M801_9HYPH</name>
<comment type="caution">
    <text evidence="12">The sequence shown here is derived from an EMBL/GenBank/DDBJ whole genome shotgun (WGS) entry which is preliminary data.</text>
</comment>
<evidence type="ECO:0000256" key="1">
    <source>
        <dbReference type="ARBA" id="ARBA00002056"/>
    </source>
</evidence>
<keyword evidence="6" id="KW-0441">Lipid A biosynthesis</keyword>
<dbReference type="RefSeq" id="WP_037154980.1">
    <property type="nucleotide sequence ID" value="NZ_JBEAAL010000020.1"/>
</dbReference>
<dbReference type="EMBL" id="JBEAAL010000020">
    <property type="protein sequence ID" value="MEQ1407838.1"/>
    <property type="molecule type" value="Genomic_DNA"/>
</dbReference>
<dbReference type="InterPro" id="IPR003835">
    <property type="entry name" value="Glyco_trans_19"/>
</dbReference>
<keyword evidence="5" id="KW-0444">Lipid biosynthesis</keyword>
<evidence type="ECO:0000256" key="9">
    <source>
        <dbReference type="ARBA" id="ARBA00023098"/>
    </source>
</evidence>
<proteinExistence type="inferred from homology"/>
<evidence type="ECO:0000256" key="4">
    <source>
        <dbReference type="ARBA" id="ARBA00020902"/>
    </source>
</evidence>
<dbReference type="GO" id="GO:0008915">
    <property type="term" value="F:lipid-A-disaccharide synthase activity"/>
    <property type="evidence" value="ECO:0007669"/>
    <property type="project" value="UniProtKB-EC"/>
</dbReference>
<evidence type="ECO:0000256" key="11">
    <source>
        <dbReference type="NCBIfam" id="TIGR00215"/>
    </source>
</evidence>
<dbReference type="Pfam" id="PF02684">
    <property type="entry name" value="LpxB"/>
    <property type="match status" value="1"/>
</dbReference>
<dbReference type="PANTHER" id="PTHR30372">
    <property type="entry name" value="LIPID-A-DISACCHARIDE SYNTHASE"/>
    <property type="match status" value="1"/>
</dbReference>
<dbReference type="PANTHER" id="PTHR30372:SF4">
    <property type="entry name" value="LIPID-A-DISACCHARIDE SYNTHASE, MITOCHONDRIAL-RELATED"/>
    <property type="match status" value="1"/>
</dbReference>
<gene>
    <name evidence="12" type="primary">lpxB</name>
    <name evidence="12" type="ORF">ABK249_23225</name>
</gene>
<dbReference type="Proteomes" id="UP001496627">
    <property type="component" value="Unassembled WGS sequence"/>
</dbReference>
<reference evidence="12 13" key="1">
    <citation type="submission" date="2024-05" db="EMBL/GenBank/DDBJ databases">
        <title>Neorhizobium sp. Rsf11, a plant growth promoting and heavy metal resistant PAH-degrader.</title>
        <authorList>
            <person name="Golubev S.N."/>
            <person name="Muratova A.Y."/>
            <person name="Markelova M.I."/>
        </authorList>
    </citation>
    <scope>NUCLEOTIDE SEQUENCE [LARGE SCALE GENOMIC DNA]</scope>
    <source>
        <strain evidence="12 13">Rsf11</strain>
    </source>
</reference>
<dbReference type="NCBIfam" id="TIGR00215">
    <property type="entry name" value="lpxB"/>
    <property type="match status" value="1"/>
</dbReference>
<keyword evidence="8 12" id="KW-0808">Transferase</keyword>
<evidence type="ECO:0000313" key="12">
    <source>
        <dbReference type="EMBL" id="MEQ1407838.1"/>
    </source>
</evidence>
<evidence type="ECO:0000313" key="13">
    <source>
        <dbReference type="Proteomes" id="UP001496627"/>
    </source>
</evidence>
<comment type="catalytic activity">
    <reaction evidence="10">
        <text>a lipid X + a UDP-2-N,3-O-bis[(3R)-3-hydroxyacyl]-alpha-D-glucosamine = a lipid A disaccharide + UDP + H(+)</text>
        <dbReference type="Rhea" id="RHEA:67828"/>
        <dbReference type="ChEBI" id="CHEBI:15378"/>
        <dbReference type="ChEBI" id="CHEBI:58223"/>
        <dbReference type="ChEBI" id="CHEBI:137748"/>
        <dbReference type="ChEBI" id="CHEBI:176338"/>
        <dbReference type="ChEBI" id="CHEBI:176343"/>
        <dbReference type="EC" id="2.4.1.182"/>
    </reaction>
</comment>